<accession>A0A917FDI0</accession>
<dbReference type="SUPFAM" id="SSF64182">
    <property type="entry name" value="DHH phosphoesterases"/>
    <property type="match status" value="1"/>
</dbReference>
<reference evidence="1" key="1">
    <citation type="journal article" date="2014" name="Int. J. Syst. Evol. Microbiol.">
        <title>Complete genome sequence of Corynebacterium casei LMG S-19264T (=DSM 44701T), isolated from a smear-ripened cheese.</title>
        <authorList>
            <consortium name="US DOE Joint Genome Institute (JGI-PGF)"/>
            <person name="Walter F."/>
            <person name="Albersmeier A."/>
            <person name="Kalinowski J."/>
            <person name="Ruckert C."/>
        </authorList>
    </citation>
    <scope>NUCLEOTIDE SEQUENCE</scope>
    <source>
        <strain evidence="1">CGMCC 1.15254</strain>
    </source>
</reference>
<dbReference type="PIRSF" id="PIRSF028235">
    <property type="entry name" value="UCP028235"/>
    <property type="match status" value="1"/>
</dbReference>
<dbReference type="Proteomes" id="UP000632498">
    <property type="component" value="Unassembled WGS sequence"/>
</dbReference>
<dbReference type="AlphaFoldDB" id="A0A917FDI0"/>
<gene>
    <name evidence="1" type="ORF">GCM10011332_18810</name>
</gene>
<comment type="caution">
    <text evidence="1">The sequence shown here is derived from an EMBL/GenBank/DDBJ whole genome shotgun (WGS) entry which is preliminary data.</text>
</comment>
<evidence type="ECO:0000313" key="2">
    <source>
        <dbReference type="Proteomes" id="UP000632498"/>
    </source>
</evidence>
<sequence length="309" mass="34526">MTDQKYRLVTRADFDGVVSGTLLLELGMVDDIVFAEPKEIQDGQFTVSENDILTNLPYVEKAHLSLDHHFSEVERVGGHDNLVIDANAPSAARVVYNHFGGAQAFPKISTDMLAAVDKADAAQYNEEDILAPGPWVLLNFILDPRTGLDRVGKFAVSHEQFMKDMMVYCRHHPVEEILKIPDVEERLHLYSLHEEKFENQIKRNTVVHNNLVVFDLRKETESYAGNRFTIYALYPQCNISIQVIPEIEPGKCLLACGKSILDRSSKTNVGSLMLKYGGGGHKQVGTCRVENDQVDQVLSELVAQITADG</sequence>
<dbReference type="InterPro" id="IPR038763">
    <property type="entry name" value="DHH_sf"/>
</dbReference>
<organism evidence="1 2">
    <name type="scientific">Terasakiella brassicae</name>
    <dbReference type="NCBI Taxonomy" id="1634917"/>
    <lineage>
        <taxon>Bacteria</taxon>
        <taxon>Pseudomonadati</taxon>
        <taxon>Pseudomonadota</taxon>
        <taxon>Alphaproteobacteria</taxon>
        <taxon>Rhodospirillales</taxon>
        <taxon>Terasakiellaceae</taxon>
        <taxon>Terasakiella</taxon>
    </lineage>
</organism>
<reference evidence="1" key="2">
    <citation type="submission" date="2020-09" db="EMBL/GenBank/DDBJ databases">
        <authorList>
            <person name="Sun Q."/>
            <person name="Zhou Y."/>
        </authorList>
    </citation>
    <scope>NUCLEOTIDE SEQUENCE</scope>
    <source>
        <strain evidence="1">CGMCC 1.15254</strain>
    </source>
</reference>
<dbReference type="RefSeq" id="WP_188664202.1">
    <property type="nucleotide sequence ID" value="NZ_BMHV01000012.1"/>
</dbReference>
<keyword evidence="2" id="KW-1185">Reference proteome</keyword>
<dbReference type="InterPro" id="IPR016877">
    <property type="entry name" value="UCP028235"/>
</dbReference>
<dbReference type="Gene3D" id="3.10.310.30">
    <property type="match status" value="1"/>
</dbReference>
<name>A0A917FDI0_9PROT</name>
<proteinExistence type="predicted"/>
<protein>
    <submittedName>
        <fullName evidence="1">Exopolyphosphatase</fullName>
    </submittedName>
</protein>
<dbReference type="EMBL" id="BMHV01000012">
    <property type="protein sequence ID" value="GGF64951.1"/>
    <property type="molecule type" value="Genomic_DNA"/>
</dbReference>
<evidence type="ECO:0000313" key="1">
    <source>
        <dbReference type="EMBL" id="GGF64951.1"/>
    </source>
</evidence>